<organism evidence="3 4">
    <name type="scientific">Rhynchosporium agropyri</name>
    <dbReference type="NCBI Taxonomy" id="914238"/>
    <lineage>
        <taxon>Eukaryota</taxon>
        <taxon>Fungi</taxon>
        <taxon>Dikarya</taxon>
        <taxon>Ascomycota</taxon>
        <taxon>Pezizomycotina</taxon>
        <taxon>Leotiomycetes</taxon>
        <taxon>Helotiales</taxon>
        <taxon>Ploettnerulaceae</taxon>
        <taxon>Rhynchosporium</taxon>
    </lineage>
</organism>
<protein>
    <submittedName>
        <fullName evidence="3">Uncharacterized protein</fullName>
    </submittedName>
</protein>
<dbReference type="EMBL" id="FJUX01000001">
    <property type="protein sequence ID" value="CZS88353.1"/>
    <property type="molecule type" value="Genomic_DNA"/>
</dbReference>
<reference evidence="4" key="1">
    <citation type="submission" date="2016-03" db="EMBL/GenBank/DDBJ databases">
        <authorList>
            <person name="Guldener U."/>
        </authorList>
    </citation>
    <scope>NUCLEOTIDE SEQUENCE [LARGE SCALE GENOMIC DNA]</scope>
    <source>
        <strain evidence="4">04CH-RAC-A.6.1</strain>
    </source>
</reference>
<feature type="compositionally biased region" description="Basic and acidic residues" evidence="1">
    <location>
        <begin position="781"/>
        <end position="798"/>
    </location>
</feature>
<feature type="compositionally biased region" description="Basic and acidic residues" evidence="1">
    <location>
        <begin position="325"/>
        <end position="342"/>
    </location>
</feature>
<accession>A0A1E1JRF9</accession>
<dbReference type="Proteomes" id="UP000178912">
    <property type="component" value="Unassembled WGS sequence"/>
</dbReference>
<feature type="compositionally biased region" description="Polar residues" evidence="1">
    <location>
        <begin position="153"/>
        <end position="165"/>
    </location>
</feature>
<dbReference type="OrthoDB" id="9988102at2759"/>
<evidence type="ECO:0000313" key="4">
    <source>
        <dbReference type="Proteomes" id="UP000178912"/>
    </source>
</evidence>
<feature type="compositionally biased region" description="Basic and acidic residues" evidence="1">
    <location>
        <begin position="1"/>
        <end position="15"/>
    </location>
</feature>
<feature type="region of interest" description="Disordered" evidence="1">
    <location>
        <begin position="772"/>
        <end position="798"/>
    </location>
</feature>
<feature type="transmembrane region" description="Helical" evidence="2">
    <location>
        <begin position="683"/>
        <end position="702"/>
    </location>
</feature>
<evidence type="ECO:0000256" key="1">
    <source>
        <dbReference type="SAM" id="MobiDB-lite"/>
    </source>
</evidence>
<feature type="region of interest" description="Disordered" evidence="1">
    <location>
        <begin position="183"/>
        <end position="236"/>
    </location>
</feature>
<feature type="region of interest" description="Disordered" evidence="1">
    <location>
        <begin position="325"/>
        <end position="353"/>
    </location>
</feature>
<feature type="transmembrane region" description="Helical" evidence="2">
    <location>
        <begin position="654"/>
        <end position="676"/>
    </location>
</feature>
<feature type="compositionally biased region" description="Polar residues" evidence="1">
    <location>
        <begin position="65"/>
        <end position="80"/>
    </location>
</feature>
<evidence type="ECO:0000256" key="2">
    <source>
        <dbReference type="SAM" id="Phobius"/>
    </source>
</evidence>
<feature type="compositionally biased region" description="Basic and acidic residues" evidence="1">
    <location>
        <begin position="185"/>
        <end position="195"/>
    </location>
</feature>
<feature type="region of interest" description="Disordered" evidence="1">
    <location>
        <begin position="63"/>
        <end position="97"/>
    </location>
</feature>
<keyword evidence="2" id="KW-0812">Transmembrane</keyword>
<name>A0A1E1JRF9_9HELO</name>
<keyword evidence="2" id="KW-0472">Membrane</keyword>
<feature type="compositionally biased region" description="Low complexity" evidence="1">
    <location>
        <begin position="220"/>
        <end position="236"/>
    </location>
</feature>
<feature type="region of interest" description="Disordered" evidence="1">
    <location>
        <begin position="1"/>
        <end position="21"/>
    </location>
</feature>
<gene>
    <name evidence="3" type="ORF">RAG0_00089</name>
</gene>
<sequence>MNNHQSIKEISKNDDPSNSELYDVHTALPAKNKIFEPELYSEEKLTVQSQLNTQGFYIEERWHGSVSNDESSKRSGTNSGPAHDGYKTRISPSVKQQADVYTEKLSHAKSEGGQMTVSTPSPSISVVWGHDFRNEASHKAHYQDMQDSDSEDLSPSKSGTSSIFIGNSGMSLGKKTYGIIVGVDNEDRTSEKEVSKQPGPRQEEEDDESDTASITSSIQSVDSFSPSTGGSSMSSVFGPEGAAERLVDLILFDTDISPLLKLALTLNDVHIFEAKLRRLLKDLGVNLRQEGRSKEQRHAARFVRYRARNTAHIICNTLKSAAETSKHESANAERFVADRASDESGSDDSEQGENGFQQLEEFIRSSDAIKVLKKSLEGYIRSVEGGVQDVTRPMASPQKMDPVDFSEIEIQDMTMTNPNPHGIDRMRSSLRPNCPYLASIAKFEIAAYTTAMASKDIQGEASVENGLPLTELSSDIHVRSGIDNGIATRISTAERLFLLLCHDDGQYATRLKQLDMTVLGATTDQVIFEALRATYRSIRGKWTSKISLRTLVWIKFVYFEIYRGELVDVQKLDVIPPPDHFDYRYSPAPSDVTPPIGHKRMMHLFHNPECAGADSVCVSRFPKKLREQLKCCPIKGVNPGWGLQFVEDWDYRKFGIVTFVVFVFGSVVIAIMLTCLEKSVQDAFAVSAYMATLATISIGTTIQSRDLRTSSSNLANFAPEMHDSTTVFSSKDASIDGDIGDPLLDPTLDAMINPRAPLPGHWIANLLEGENPDSDSWASRKRFDEENLKERRKDLGIR</sequence>
<keyword evidence="4" id="KW-1185">Reference proteome</keyword>
<dbReference type="AlphaFoldDB" id="A0A1E1JRF9"/>
<proteinExistence type="predicted"/>
<feature type="region of interest" description="Disordered" evidence="1">
    <location>
        <begin position="138"/>
        <end position="165"/>
    </location>
</feature>
<evidence type="ECO:0000313" key="3">
    <source>
        <dbReference type="EMBL" id="CZS88353.1"/>
    </source>
</evidence>
<keyword evidence="2" id="KW-1133">Transmembrane helix</keyword>